<feature type="region of interest" description="Disordered" evidence="2">
    <location>
        <begin position="37"/>
        <end position="56"/>
    </location>
</feature>
<organism evidence="3 4">
    <name type="scientific">Jatrophihabitans lederbergiae</name>
    <dbReference type="NCBI Taxonomy" id="3075547"/>
    <lineage>
        <taxon>Bacteria</taxon>
        <taxon>Bacillati</taxon>
        <taxon>Actinomycetota</taxon>
        <taxon>Actinomycetes</taxon>
        <taxon>Jatrophihabitantales</taxon>
        <taxon>Jatrophihabitantaceae</taxon>
        <taxon>Jatrophihabitans</taxon>
    </lineage>
</organism>
<dbReference type="Proteomes" id="UP001183176">
    <property type="component" value="Unassembled WGS sequence"/>
</dbReference>
<dbReference type="NCBIfam" id="TIGR01552">
    <property type="entry name" value="phd_fam"/>
    <property type="match status" value="1"/>
</dbReference>
<accession>A0ABU2JD94</accession>
<dbReference type="InterPro" id="IPR036165">
    <property type="entry name" value="YefM-like_sf"/>
</dbReference>
<dbReference type="Gene3D" id="3.40.1620.10">
    <property type="entry name" value="YefM-like domain"/>
    <property type="match status" value="1"/>
</dbReference>
<dbReference type="EMBL" id="JAVREH010000022">
    <property type="protein sequence ID" value="MDT0262746.1"/>
    <property type="molecule type" value="Genomic_DNA"/>
</dbReference>
<comment type="similarity">
    <text evidence="1">Belongs to the phD/YefM antitoxin family.</text>
</comment>
<reference evidence="4" key="1">
    <citation type="submission" date="2023-07" db="EMBL/GenBank/DDBJ databases">
        <title>30 novel species of actinomycetes from the DSMZ collection.</title>
        <authorList>
            <person name="Nouioui I."/>
        </authorList>
    </citation>
    <scope>NUCLEOTIDE SEQUENCE [LARGE SCALE GENOMIC DNA]</scope>
    <source>
        <strain evidence="4">DSM 44399</strain>
    </source>
</reference>
<evidence type="ECO:0000256" key="1">
    <source>
        <dbReference type="ARBA" id="ARBA00009981"/>
    </source>
</evidence>
<comment type="caution">
    <text evidence="3">The sequence shown here is derived from an EMBL/GenBank/DDBJ whole genome shotgun (WGS) entry which is preliminary data.</text>
</comment>
<evidence type="ECO:0000313" key="4">
    <source>
        <dbReference type="Proteomes" id="UP001183176"/>
    </source>
</evidence>
<name>A0ABU2JD94_9ACTN</name>
<dbReference type="SUPFAM" id="SSF143120">
    <property type="entry name" value="YefM-like"/>
    <property type="match status" value="1"/>
</dbReference>
<dbReference type="RefSeq" id="WP_311423893.1">
    <property type="nucleotide sequence ID" value="NZ_JAVREH010000022.1"/>
</dbReference>
<evidence type="ECO:0000313" key="3">
    <source>
        <dbReference type="EMBL" id="MDT0262746.1"/>
    </source>
</evidence>
<proteinExistence type="inferred from homology"/>
<protein>
    <submittedName>
        <fullName evidence="3">Type II toxin-antitoxin system prevent-host-death family antitoxin</fullName>
    </submittedName>
</protein>
<gene>
    <name evidence="3" type="ORF">RM423_15220</name>
</gene>
<keyword evidence="4" id="KW-1185">Reference proteome</keyword>
<sequence length="78" mass="8679">MESVSVRDLRNHGGEVLDRVARGEVLVVTRDGTEVAELRPRTRRSPSPADLIARRRHLPGVDPDALRRDLDSVLDATL</sequence>
<evidence type="ECO:0000256" key="2">
    <source>
        <dbReference type="SAM" id="MobiDB-lite"/>
    </source>
</evidence>